<accession>A0A6A8GGC5</accession>
<evidence type="ECO:0000313" key="2">
    <source>
        <dbReference type="EMBL" id="MRX21926.1"/>
    </source>
</evidence>
<evidence type="ECO:0000256" key="1">
    <source>
        <dbReference type="SAM" id="Phobius"/>
    </source>
</evidence>
<reference evidence="2 3" key="1">
    <citation type="submission" date="2019-11" db="EMBL/GenBank/DDBJ databases">
        <title>Whole genome sequence of Haloferax sp. MBLA0076.</title>
        <authorList>
            <person name="Seo M.-J."/>
            <person name="Cho E.-S."/>
        </authorList>
    </citation>
    <scope>NUCLEOTIDE SEQUENCE [LARGE SCALE GENOMIC DNA]</scope>
    <source>
        <strain evidence="2 3">MBLA0076</strain>
    </source>
</reference>
<dbReference type="Proteomes" id="UP000439022">
    <property type="component" value="Unassembled WGS sequence"/>
</dbReference>
<feature type="transmembrane region" description="Helical" evidence="1">
    <location>
        <begin position="26"/>
        <end position="48"/>
    </location>
</feature>
<sequence length="118" mass="12007">MTHDNKLGLPDALDKRPDGIGTLGDTVFVALAAVVGIFVATLAATLVAPLGPGVGLVALFVGWPLGFLVTALGFRAGIGVVVRTGAPALVRDALRRTRAPTRVAADGGRPDDVPCDCH</sequence>
<name>A0A6A8GGC5_9EURY</name>
<dbReference type="AlphaFoldDB" id="A0A6A8GGC5"/>
<keyword evidence="1" id="KW-0472">Membrane</keyword>
<keyword evidence="1" id="KW-1133">Transmembrane helix</keyword>
<dbReference type="EMBL" id="WKJO01000001">
    <property type="protein sequence ID" value="MRX21926.1"/>
    <property type="molecule type" value="Genomic_DNA"/>
</dbReference>
<comment type="caution">
    <text evidence="2">The sequence shown here is derived from an EMBL/GenBank/DDBJ whole genome shotgun (WGS) entry which is preliminary data.</text>
</comment>
<proteinExistence type="predicted"/>
<protein>
    <submittedName>
        <fullName evidence="2">Uncharacterized protein</fullName>
    </submittedName>
</protein>
<keyword evidence="1" id="KW-0812">Transmembrane</keyword>
<gene>
    <name evidence="2" type="ORF">GJR96_08145</name>
</gene>
<evidence type="ECO:0000313" key="3">
    <source>
        <dbReference type="Proteomes" id="UP000439022"/>
    </source>
</evidence>
<feature type="transmembrane region" description="Helical" evidence="1">
    <location>
        <begin position="54"/>
        <end position="74"/>
    </location>
</feature>
<organism evidence="2 3">
    <name type="scientific">Haloferax litoreum</name>
    <dbReference type="NCBI Taxonomy" id="2666140"/>
    <lineage>
        <taxon>Archaea</taxon>
        <taxon>Methanobacteriati</taxon>
        <taxon>Methanobacteriota</taxon>
        <taxon>Stenosarchaea group</taxon>
        <taxon>Halobacteria</taxon>
        <taxon>Halobacteriales</taxon>
        <taxon>Haloferacaceae</taxon>
        <taxon>Haloferax</taxon>
    </lineage>
</organism>
<dbReference type="RefSeq" id="WP_151162485.1">
    <property type="nucleotide sequence ID" value="NZ_WKJO01000001.1"/>
</dbReference>
<keyword evidence="3" id="KW-1185">Reference proteome</keyword>